<reference evidence="2 3" key="1">
    <citation type="submission" date="2017-06" db="EMBL/GenBank/DDBJ databases">
        <title>Genome sequencing of cyanobaciteial culture collection at National Institute for Environmental Studies (NIES).</title>
        <authorList>
            <person name="Hirose Y."/>
            <person name="Shimura Y."/>
            <person name="Fujisawa T."/>
            <person name="Nakamura Y."/>
            <person name="Kawachi M."/>
        </authorList>
    </citation>
    <scope>NUCLEOTIDE SEQUENCE [LARGE SCALE GENOMIC DNA]</scope>
    <source>
        <strain evidence="2 3">NIES-37</strain>
    </source>
</reference>
<sequence>MPAVGCAGSSDAQHDHENRDRACPCKNDNLFIGFRFGGSERSRGATNLYRLLC</sequence>
<feature type="compositionally biased region" description="Basic and acidic residues" evidence="1">
    <location>
        <begin position="12"/>
        <end position="21"/>
    </location>
</feature>
<name>A0A1Z4NAI0_9CYAN</name>
<dbReference type="EMBL" id="AP018248">
    <property type="protein sequence ID" value="BAZ02675.1"/>
    <property type="molecule type" value="Genomic_DNA"/>
</dbReference>
<evidence type="ECO:0000256" key="1">
    <source>
        <dbReference type="SAM" id="MobiDB-lite"/>
    </source>
</evidence>
<evidence type="ECO:0000313" key="2">
    <source>
        <dbReference type="EMBL" id="BAZ02675.1"/>
    </source>
</evidence>
<gene>
    <name evidence="2" type="ORF">NIES37_66880</name>
</gene>
<evidence type="ECO:0000313" key="3">
    <source>
        <dbReference type="Proteomes" id="UP000218785"/>
    </source>
</evidence>
<dbReference type="KEGG" id="ttq:NIES37_66880"/>
<organism evidence="2 3">
    <name type="scientific">Tolypothrix tenuis PCC 7101</name>
    <dbReference type="NCBI Taxonomy" id="231146"/>
    <lineage>
        <taxon>Bacteria</taxon>
        <taxon>Bacillati</taxon>
        <taxon>Cyanobacteriota</taxon>
        <taxon>Cyanophyceae</taxon>
        <taxon>Nostocales</taxon>
        <taxon>Tolypothrichaceae</taxon>
        <taxon>Tolypothrix</taxon>
    </lineage>
</organism>
<dbReference type="AlphaFoldDB" id="A0A1Z4NAI0"/>
<protein>
    <submittedName>
        <fullName evidence="2">Uncharacterized protein</fullName>
    </submittedName>
</protein>
<dbReference type="Proteomes" id="UP000218785">
    <property type="component" value="Chromosome"/>
</dbReference>
<feature type="region of interest" description="Disordered" evidence="1">
    <location>
        <begin position="1"/>
        <end position="21"/>
    </location>
</feature>
<accession>A0A1Z4NAI0</accession>
<keyword evidence="3" id="KW-1185">Reference proteome</keyword>
<proteinExistence type="predicted"/>